<reference evidence="2" key="1">
    <citation type="submission" date="2018-02" db="EMBL/GenBank/DDBJ databases">
        <title>Rhizophora mucronata_Transcriptome.</title>
        <authorList>
            <person name="Meera S.P."/>
            <person name="Sreeshan A."/>
            <person name="Augustine A."/>
        </authorList>
    </citation>
    <scope>NUCLEOTIDE SEQUENCE</scope>
    <source>
        <tissue evidence="2">Leaf</tissue>
    </source>
</reference>
<dbReference type="EMBL" id="GGEC01091884">
    <property type="protein sequence ID" value="MBX72368.1"/>
    <property type="molecule type" value="Transcribed_RNA"/>
</dbReference>
<organism evidence="2">
    <name type="scientific">Rhizophora mucronata</name>
    <name type="common">Asiatic mangrove</name>
    <dbReference type="NCBI Taxonomy" id="61149"/>
    <lineage>
        <taxon>Eukaryota</taxon>
        <taxon>Viridiplantae</taxon>
        <taxon>Streptophyta</taxon>
        <taxon>Embryophyta</taxon>
        <taxon>Tracheophyta</taxon>
        <taxon>Spermatophyta</taxon>
        <taxon>Magnoliopsida</taxon>
        <taxon>eudicotyledons</taxon>
        <taxon>Gunneridae</taxon>
        <taxon>Pentapetalae</taxon>
        <taxon>rosids</taxon>
        <taxon>fabids</taxon>
        <taxon>Malpighiales</taxon>
        <taxon>Rhizophoraceae</taxon>
        <taxon>Rhizophora</taxon>
    </lineage>
</organism>
<protein>
    <submittedName>
        <fullName evidence="2">Uncharacterized protein</fullName>
    </submittedName>
</protein>
<proteinExistence type="predicted"/>
<evidence type="ECO:0000256" key="1">
    <source>
        <dbReference type="SAM" id="MobiDB-lite"/>
    </source>
</evidence>
<sequence length="20" mass="2244">MHKLSLKCTKGVSMHETSIL</sequence>
<dbReference type="AlphaFoldDB" id="A0A2P2QZE6"/>
<evidence type="ECO:0000313" key="2">
    <source>
        <dbReference type="EMBL" id="MBX72368.1"/>
    </source>
</evidence>
<accession>A0A2P2QZE6</accession>
<name>A0A2P2QZE6_RHIMU</name>
<feature type="region of interest" description="Disordered" evidence="1">
    <location>
        <begin position="1"/>
        <end position="20"/>
    </location>
</feature>